<feature type="chain" id="PRO_5012045278" evidence="3">
    <location>
        <begin position="16"/>
        <end position="316"/>
    </location>
</feature>
<dbReference type="InterPro" id="IPR015373">
    <property type="entry name" value="Interferon/interleukin_rcp_dom"/>
</dbReference>
<dbReference type="SUPFAM" id="SSF49265">
    <property type="entry name" value="Fibronectin type III"/>
    <property type="match status" value="2"/>
</dbReference>
<dbReference type="InterPro" id="IPR036116">
    <property type="entry name" value="FN3_sf"/>
</dbReference>
<accession>H3CHJ2</accession>
<reference evidence="6" key="2">
    <citation type="submission" date="2025-08" db="UniProtKB">
        <authorList>
            <consortium name="Ensembl"/>
        </authorList>
    </citation>
    <scope>IDENTIFICATION</scope>
</reference>
<reference evidence="7" key="1">
    <citation type="journal article" date="2004" name="Nature">
        <title>Genome duplication in the teleost fish Tetraodon nigroviridis reveals the early vertebrate proto-karyotype.</title>
        <authorList>
            <person name="Jaillon O."/>
            <person name="Aury J.-M."/>
            <person name="Brunet F."/>
            <person name="Petit J.-L."/>
            <person name="Stange-Thomann N."/>
            <person name="Mauceli E."/>
            <person name="Bouneau L."/>
            <person name="Fischer C."/>
            <person name="Ozouf-Costaz C."/>
            <person name="Bernot A."/>
            <person name="Nicaud S."/>
            <person name="Jaffe D."/>
            <person name="Fisher S."/>
            <person name="Lutfalla G."/>
            <person name="Dossat C."/>
            <person name="Segurens B."/>
            <person name="Dasilva C."/>
            <person name="Salanoubat M."/>
            <person name="Levy M."/>
            <person name="Boudet N."/>
            <person name="Castellano S."/>
            <person name="Anthouard V."/>
            <person name="Jubin C."/>
            <person name="Castelli V."/>
            <person name="Katinka M."/>
            <person name="Vacherie B."/>
            <person name="Biemont C."/>
            <person name="Skalli Z."/>
            <person name="Cattolico L."/>
            <person name="Poulain J."/>
            <person name="De Berardinis V."/>
            <person name="Cruaud C."/>
            <person name="Duprat S."/>
            <person name="Brottier P."/>
            <person name="Coutanceau J.-P."/>
            <person name="Gouzy J."/>
            <person name="Parra G."/>
            <person name="Lardier G."/>
            <person name="Chapple C."/>
            <person name="McKernan K.J."/>
            <person name="McEwan P."/>
            <person name="Bosak S."/>
            <person name="Kellis M."/>
            <person name="Volff J.-N."/>
            <person name="Guigo R."/>
            <person name="Zody M.C."/>
            <person name="Mesirov J."/>
            <person name="Lindblad-Toh K."/>
            <person name="Birren B."/>
            <person name="Nusbaum C."/>
            <person name="Kahn D."/>
            <person name="Robinson-Rechavi M."/>
            <person name="Laudet V."/>
            <person name="Schachter V."/>
            <person name="Quetier F."/>
            <person name="Saurin W."/>
            <person name="Scarpelli C."/>
            <person name="Wincker P."/>
            <person name="Lander E.S."/>
            <person name="Weissenbach J."/>
            <person name="Roest Crollius H."/>
        </authorList>
    </citation>
    <scope>NUCLEOTIDE SEQUENCE [LARGE SCALE GENOMIC DNA]</scope>
</reference>
<keyword evidence="2" id="KW-0472">Membrane</keyword>
<dbReference type="Proteomes" id="UP000007303">
    <property type="component" value="Unassembled WGS sequence"/>
</dbReference>
<keyword evidence="7" id="KW-1185">Reference proteome</keyword>
<dbReference type="InterPro" id="IPR050650">
    <property type="entry name" value="Type-II_Cytokine-TF_Rcpt"/>
</dbReference>
<name>H3CHJ2_TETNG</name>
<dbReference type="Ensembl" id="ENSTNIT00000007881.1">
    <property type="protein sequence ID" value="ENSTNIP00000007720.1"/>
    <property type="gene ID" value="ENSTNIG00000005055.1"/>
</dbReference>
<dbReference type="GO" id="GO:0005886">
    <property type="term" value="C:plasma membrane"/>
    <property type="evidence" value="ECO:0007669"/>
    <property type="project" value="TreeGrafter"/>
</dbReference>
<evidence type="ECO:0000256" key="2">
    <source>
        <dbReference type="SAM" id="Phobius"/>
    </source>
</evidence>
<organism evidence="6 7">
    <name type="scientific">Tetraodon nigroviridis</name>
    <name type="common">Spotted green pufferfish</name>
    <name type="synonym">Chelonodon nigroviridis</name>
    <dbReference type="NCBI Taxonomy" id="99883"/>
    <lineage>
        <taxon>Eukaryota</taxon>
        <taxon>Metazoa</taxon>
        <taxon>Chordata</taxon>
        <taxon>Craniata</taxon>
        <taxon>Vertebrata</taxon>
        <taxon>Euteleostomi</taxon>
        <taxon>Actinopterygii</taxon>
        <taxon>Neopterygii</taxon>
        <taxon>Teleostei</taxon>
        <taxon>Neoteleostei</taxon>
        <taxon>Acanthomorphata</taxon>
        <taxon>Eupercaria</taxon>
        <taxon>Tetraodontiformes</taxon>
        <taxon>Tetradontoidea</taxon>
        <taxon>Tetraodontidae</taxon>
        <taxon>Tetraodon</taxon>
    </lineage>
</organism>
<dbReference type="AlphaFoldDB" id="H3CHJ2"/>
<dbReference type="InterPro" id="IPR013783">
    <property type="entry name" value="Ig-like_fold"/>
</dbReference>
<feature type="domain" description="Fibronectin type-III" evidence="4">
    <location>
        <begin position="3"/>
        <end position="102"/>
    </location>
</feature>
<evidence type="ECO:0000259" key="4">
    <source>
        <dbReference type="Pfam" id="PF01108"/>
    </source>
</evidence>
<dbReference type="PANTHER" id="PTHR20859">
    <property type="entry name" value="INTERFERON/INTERLEUKIN RECEPTOR"/>
    <property type="match status" value="1"/>
</dbReference>
<dbReference type="InParanoid" id="H3CHJ2"/>
<sequence length="316" mass="34530">MFLLLCFSFILQVSSEGPPGPPGPPQGVHVERWLLTWSPAPPQTDVTFTVESKRFGNDTWTNVPACVQISSSQCNVSRAGGADEHGCMMLRVRADRRGLRSEPVEACSRLGDLCTPSFQLSARSGALTVHLTRNHSLAAAHAYHLKHRVFYGREGRPLTDYTDKVSSVSVQELQAGQRYCVQTQFLVHGSPVGPRSCVQCQLIPESSLRSTPPWVVATAVLLGVPALLAPVLLYLAMYRCGRFKWWLRSTRHRIPAHFYQDLSPEGPLGVLASAPEEHYDPVSVCRPPGPLGPGPADSATLSPPGPQQGPFLLEEH</sequence>
<protein>
    <submittedName>
        <fullName evidence="6">Uncharacterized protein</fullName>
    </submittedName>
</protein>
<dbReference type="GO" id="GO:0004896">
    <property type="term" value="F:cytokine receptor activity"/>
    <property type="evidence" value="ECO:0007669"/>
    <property type="project" value="TreeGrafter"/>
</dbReference>
<evidence type="ECO:0000256" key="1">
    <source>
        <dbReference type="SAM" id="MobiDB-lite"/>
    </source>
</evidence>
<feature type="transmembrane region" description="Helical" evidence="2">
    <location>
        <begin position="214"/>
        <end position="238"/>
    </location>
</feature>
<dbReference type="OMA" id="ACSRHGD"/>
<dbReference type="HOGENOM" id="CLU_879873_0_0_1"/>
<reference evidence="6" key="3">
    <citation type="submission" date="2025-09" db="UniProtKB">
        <authorList>
            <consortium name="Ensembl"/>
        </authorList>
    </citation>
    <scope>IDENTIFICATION</scope>
</reference>
<dbReference type="Pfam" id="PF09294">
    <property type="entry name" value="Interfer-bind"/>
    <property type="match status" value="1"/>
</dbReference>
<dbReference type="GeneTree" id="ENSGT00510000051617"/>
<keyword evidence="2" id="KW-0812">Transmembrane</keyword>
<evidence type="ECO:0000259" key="5">
    <source>
        <dbReference type="Pfam" id="PF09294"/>
    </source>
</evidence>
<feature type="domain" description="Interferon/interleukin receptor" evidence="5">
    <location>
        <begin position="115"/>
        <end position="201"/>
    </location>
</feature>
<dbReference type="PANTHER" id="PTHR20859:SF84">
    <property type="entry name" value="INTERFERON ALPHA_BETA RECEPTOR 2"/>
    <property type="match status" value="1"/>
</dbReference>
<keyword evidence="2" id="KW-1133">Transmembrane helix</keyword>
<feature type="region of interest" description="Disordered" evidence="1">
    <location>
        <begin position="281"/>
        <end position="316"/>
    </location>
</feature>
<feature type="signal peptide" evidence="3">
    <location>
        <begin position="1"/>
        <end position="15"/>
    </location>
</feature>
<dbReference type="Pfam" id="PF01108">
    <property type="entry name" value="Tissue_fac"/>
    <property type="match status" value="1"/>
</dbReference>
<dbReference type="InterPro" id="IPR003961">
    <property type="entry name" value="FN3_dom"/>
</dbReference>
<dbReference type="Gene3D" id="2.60.40.10">
    <property type="entry name" value="Immunoglobulins"/>
    <property type="match status" value="2"/>
</dbReference>
<dbReference type="STRING" id="99883.ENSTNIP00000007720"/>
<evidence type="ECO:0000313" key="7">
    <source>
        <dbReference type="Proteomes" id="UP000007303"/>
    </source>
</evidence>
<evidence type="ECO:0000313" key="6">
    <source>
        <dbReference type="Ensembl" id="ENSTNIP00000007720.1"/>
    </source>
</evidence>
<proteinExistence type="predicted"/>
<keyword evidence="3" id="KW-0732">Signal</keyword>
<evidence type="ECO:0000256" key="3">
    <source>
        <dbReference type="SAM" id="SignalP"/>
    </source>
</evidence>